<protein>
    <submittedName>
        <fullName evidence="1">Uncharacterized protein</fullName>
    </submittedName>
</protein>
<evidence type="ECO:0000313" key="2">
    <source>
        <dbReference type="Proteomes" id="UP000034235"/>
    </source>
</evidence>
<accession>A0A0G0JRQ2</accession>
<evidence type="ECO:0000313" key="1">
    <source>
        <dbReference type="EMBL" id="KKQ65790.1"/>
    </source>
</evidence>
<comment type="caution">
    <text evidence="1">The sequence shown here is derived from an EMBL/GenBank/DDBJ whole genome shotgun (WGS) entry which is preliminary data.</text>
</comment>
<name>A0A0G0JRQ2_9BACT</name>
<sequence>MQLVIKKIFTKHSLLLLGFLCLLFLFSLERGPQVANADVVGSFDTEVVSGVVGSFDPEVSSGVVGSLDPEIQREVVGFFDPEVQRVVIPAVTTQVQRQVQTQRQAQIEEAIDRPSIRTFESPGCNGSISIWGVWNADTGELIDIEKNYGEVPGECGNPLETAVVRAVAEPIRQPQQEVRSVQTVSLPDSCFVCDQTFFRRTDPVNCGTTPLVCDPSRGDQPACVGAFAGQSCDLNRIRAQERVREMDRAVDRVVDRGAPRAVSCASGIAEIDVNGDIICISNNNVNTNTNTINFSPSIVQAENREIIREVVREEPKVVTVASEKIISELPKTGVPLSLMLFGALVPFGLHLKRFGKTIKTTVSANSIWEERQFKK</sequence>
<dbReference type="Proteomes" id="UP000034235">
    <property type="component" value="Unassembled WGS sequence"/>
</dbReference>
<reference evidence="1 2" key="1">
    <citation type="journal article" date="2015" name="Nature">
        <title>rRNA introns, odd ribosomes, and small enigmatic genomes across a large radiation of phyla.</title>
        <authorList>
            <person name="Brown C.T."/>
            <person name="Hug L.A."/>
            <person name="Thomas B.C."/>
            <person name="Sharon I."/>
            <person name="Castelle C.J."/>
            <person name="Singh A."/>
            <person name="Wilkins M.J."/>
            <person name="Williams K.H."/>
            <person name="Banfield J.F."/>
        </authorList>
    </citation>
    <scope>NUCLEOTIDE SEQUENCE [LARGE SCALE GENOMIC DNA]</scope>
</reference>
<gene>
    <name evidence="1" type="ORF">US86_C0008G0013</name>
</gene>
<proteinExistence type="predicted"/>
<dbReference type="AlphaFoldDB" id="A0A0G0JRQ2"/>
<dbReference type="EMBL" id="LBUP01000008">
    <property type="protein sequence ID" value="KKQ65790.1"/>
    <property type="molecule type" value="Genomic_DNA"/>
</dbReference>
<organism evidence="1 2">
    <name type="scientific">Candidatus Daviesbacteria bacterium GW2011_GWA2_38_24</name>
    <dbReference type="NCBI Taxonomy" id="1618422"/>
    <lineage>
        <taxon>Bacteria</taxon>
        <taxon>Candidatus Daviesiibacteriota</taxon>
    </lineage>
</organism>